<evidence type="ECO:0000313" key="2">
    <source>
        <dbReference type="Proteomes" id="UP000011135"/>
    </source>
</evidence>
<dbReference type="InterPro" id="IPR046144">
    <property type="entry name" value="DUF6146"/>
</dbReference>
<accession>L8JPQ6</accession>
<keyword evidence="2" id="KW-1185">Reference proteome</keyword>
<evidence type="ECO:0000313" key="1">
    <source>
        <dbReference type="EMBL" id="ELR69352.1"/>
    </source>
</evidence>
<dbReference type="AlphaFoldDB" id="L8JPQ6"/>
<dbReference type="STRING" id="1237149.C900_05132"/>
<evidence type="ECO:0008006" key="3">
    <source>
        <dbReference type="Google" id="ProtNLM"/>
    </source>
</evidence>
<comment type="caution">
    <text evidence="1">The sequence shown here is derived from an EMBL/GenBank/DDBJ whole genome shotgun (WGS) entry which is preliminary data.</text>
</comment>
<dbReference type="eggNOG" id="ENOG503199U">
    <property type="taxonomic scope" value="Bacteria"/>
</dbReference>
<reference evidence="1 2" key="1">
    <citation type="submission" date="2012-12" db="EMBL/GenBank/DDBJ databases">
        <title>Genome assembly of Fulvivirga imtechensis AK7.</title>
        <authorList>
            <person name="Nupur N."/>
            <person name="Khatri I."/>
            <person name="Kumar R."/>
            <person name="Subramanian S."/>
            <person name="Pinnaka A."/>
        </authorList>
    </citation>
    <scope>NUCLEOTIDE SEQUENCE [LARGE SCALE GENOMIC DNA]</scope>
    <source>
        <strain evidence="1 2">AK7</strain>
    </source>
</reference>
<gene>
    <name evidence="1" type="ORF">C900_05132</name>
</gene>
<dbReference type="PROSITE" id="PS51257">
    <property type="entry name" value="PROKAR_LIPOPROTEIN"/>
    <property type="match status" value="1"/>
</dbReference>
<dbReference type="Proteomes" id="UP000011135">
    <property type="component" value="Unassembled WGS sequence"/>
</dbReference>
<dbReference type="Pfam" id="PF19643">
    <property type="entry name" value="DUF6146"/>
    <property type="match status" value="1"/>
</dbReference>
<sequence length="135" mass="16163">MKATMVFLLFFALISCRSSYTSMEDKPKGSNIVESKNGEEYELIIIDPGFDRWFVSNRRPVNFHELSFYENQNQRYVQAWNEKVSQQGLYGPNSPFENRIDYDPAKAYGLELNYKLYYYFKYIEDVYGNRYNFPM</sequence>
<protein>
    <recommendedName>
        <fullName evidence="3">Lipoprotein</fullName>
    </recommendedName>
</protein>
<organism evidence="1 2">
    <name type="scientific">Fulvivirga imtechensis AK7</name>
    <dbReference type="NCBI Taxonomy" id="1237149"/>
    <lineage>
        <taxon>Bacteria</taxon>
        <taxon>Pseudomonadati</taxon>
        <taxon>Bacteroidota</taxon>
        <taxon>Cytophagia</taxon>
        <taxon>Cytophagales</taxon>
        <taxon>Fulvivirgaceae</taxon>
        <taxon>Fulvivirga</taxon>
    </lineage>
</organism>
<dbReference type="RefSeq" id="WP_009582295.1">
    <property type="nucleotide sequence ID" value="NZ_AMZN01000074.1"/>
</dbReference>
<name>L8JPQ6_9BACT</name>
<dbReference type="EMBL" id="AMZN01000074">
    <property type="protein sequence ID" value="ELR69352.1"/>
    <property type="molecule type" value="Genomic_DNA"/>
</dbReference>
<proteinExistence type="predicted"/>